<dbReference type="Proteomes" id="UP000824890">
    <property type="component" value="Unassembled WGS sequence"/>
</dbReference>
<protein>
    <submittedName>
        <fullName evidence="1">Uncharacterized protein</fullName>
    </submittedName>
</protein>
<feature type="non-terminal residue" evidence="1">
    <location>
        <position position="1"/>
    </location>
</feature>
<name>A0ABQ8BEY6_BRANA</name>
<evidence type="ECO:0000313" key="2">
    <source>
        <dbReference type="Proteomes" id="UP000824890"/>
    </source>
</evidence>
<organism evidence="1 2">
    <name type="scientific">Brassica napus</name>
    <name type="common">Rape</name>
    <dbReference type="NCBI Taxonomy" id="3708"/>
    <lineage>
        <taxon>Eukaryota</taxon>
        <taxon>Viridiplantae</taxon>
        <taxon>Streptophyta</taxon>
        <taxon>Embryophyta</taxon>
        <taxon>Tracheophyta</taxon>
        <taxon>Spermatophyta</taxon>
        <taxon>Magnoliopsida</taxon>
        <taxon>eudicotyledons</taxon>
        <taxon>Gunneridae</taxon>
        <taxon>Pentapetalae</taxon>
        <taxon>rosids</taxon>
        <taxon>malvids</taxon>
        <taxon>Brassicales</taxon>
        <taxon>Brassicaceae</taxon>
        <taxon>Brassiceae</taxon>
        <taxon>Brassica</taxon>
    </lineage>
</organism>
<dbReference type="EMBL" id="JAGKQM010000011">
    <property type="protein sequence ID" value="KAH0903376.1"/>
    <property type="molecule type" value="Genomic_DNA"/>
</dbReference>
<evidence type="ECO:0000313" key="1">
    <source>
        <dbReference type="EMBL" id="KAH0903376.1"/>
    </source>
</evidence>
<accession>A0ABQ8BEY6</accession>
<comment type="caution">
    <text evidence="1">The sequence shown here is derived from an EMBL/GenBank/DDBJ whole genome shotgun (WGS) entry which is preliminary data.</text>
</comment>
<keyword evidence="2" id="KW-1185">Reference proteome</keyword>
<feature type="non-terminal residue" evidence="1">
    <location>
        <position position="263"/>
    </location>
</feature>
<sequence length="263" mass="28439">GHFFLFLLTTTNFSGPALRGGEVRYKGGAWWFFEGIAQIWPDLLSIEDDCALVVVIRSSPIPPVSLVSKTGFLVLGWRALFSEISTSDSLLFLTSNEKLMHQDELPGGGGNSLLVVSPFSLVQGFLWLEGVAVTLMRRAEGGGLSSFPVTASVASISVVRVWCFGSCPVVLPPFIVQGLVEVAVSPNKSGFGLDVGVLVLSVRVLWVSILVPLNFRREEQRWLSAVIGVLGFDRLWLVGFAASVRPIVVCCELRVLAGIFALC</sequence>
<reference evidence="1 2" key="1">
    <citation type="submission" date="2021-05" db="EMBL/GenBank/DDBJ databases">
        <title>Genome Assembly of Synthetic Allotetraploid Brassica napus Reveals Homoeologous Exchanges between Subgenomes.</title>
        <authorList>
            <person name="Davis J.T."/>
        </authorList>
    </citation>
    <scope>NUCLEOTIDE SEQUENCE [LARGE SCALE GENOMIC DNA]</scope>
    <source>
        <strain evidence="2">cv. Da-Ae</strain>
        <tissue evidence="1">Seedling</tissue>
    </source>
</reference>
<gene>
    <name evidence="1" type="ORF">HID58_042879</name>
</gene>
<proteinExistence type="predicted"/>